<dbReference type="Proteomes" id="UP001183881">
    <property type="component" value="Unassembled WGS sequence"/>
</dbReference>
<dbReference type="Pfam" id="PF03704">
    <property type="entry name" value="BTAD"/>
    <property type="match status" value="1"/>
</dbReference>
<keyword evidence="5" id="KW-0804">Transcription</keyword>
<name>A0ABU2PXN3_9ACTN</name>
<evidence type="ECO:0000256" key="4">
    <source>
        <dbReference type="ARBA" id="ARBA00023125"/>
    </source>
</evidence>
<evidence type="ECO:0000256" key="5">
    <source>
        <dbReference type="ARBA" id="ARBA00023163"/>
    </source>
</evidence>
<evidence type="ECO:0000256" key="7">
    <source>
        <dbReference type="SAM" id="MobiDB-lite"/>
    </source>
</evidence>
<dbReference type="EMBL" id="JAVRFA010000020">
    <property type="protein sequence ID" value="MDT0396483.1"/>
    <property type="molecule type" value="Genomic_DNA"/>
</dbReference>
<keyword evidence="4 6" id="KW-0238">DNA-binding</keyword>
<keyword evidence="3" id="KW-0805">Transcription regulation</keyword>
<accession>A0ABU2PXN3</accession>
<evidence type="ECO:0000313" key="10">
    <source>
        <dbReference type="Proteomes" id="UP001183881"/>
    </source>
</evidence>
<dbReference type="InterPro" id="IPR005158">
    <property type="entry name" value="BTAD"/>
</dbReference>
<evidence type="ECO:0000256" key="1">
    <source>
        <dbReference type="ARBA" id="ARBA00005820"/>
    </source>
</evidence>
<dbReference type="InterPro" id="IPR016032">
    <property type="entry name" value="Sig_transdc_resp-reg_C-effctor"/>
</dbReference>
<dbReference type="InterPro" id="IPR011990">
    <property type="entry name" value="TPR-like_helical_dom_sf"/>
</dbReference>
<sequence>MSVHFGVLGVVEVRRVGEPVEVGHARQRQVLAALVMDAGRVVPADVLVDRVWGEREPRRGREALYGYVSRLRGALSSSGADIVREQGGYRLMVGAGAVDVHRFRELSARAQTAPASYGDERRAALWEEALGLWRGEAFTGADTPWFNAQRSLLDQERLAAQSELVEARLRLGQHAAVLARLSAWAEQDPLDERVCGQLMLALYRSGRQAEALEWYEQVRRRLSEEMGLDPGARLRRLHQRVLVADPSLEPAGTASGATGERSAPEPVTRRRTPSTAGVPADEDAPAGAPPVRGAVPGSGGRASGARRRGSNYLPRDLPDFIGREDELARLTAAAAEGGVVCTVDGMAGVGKTAFAVHAGHVLAERFPDGVLFVDLQGHSPGKTPLTANEALEVLLGQLEIEAPGDAQAHWRARTAGLRLLLVLDNAVDETQVIPLLPAGASLVIVTSRARLSALAGARPMSLTVLPENRATEFFARLVGYDRAVAEPDAVAHVVRLCAGLPLALRLSGAQLAHRTAWPIAHLSGQLSRERERLPKLFADREVALAFRMSHEQLAPADRTVFYALGRHPGVDADAEVIAAMADMPTARADDCLQRLVDAHLAEEAVVGRYRQHDLLRQYARGLSEDPRMIERMLDHYLAAVAAATARLDDGSADAGAAHAWLTAEKGNLLAATRCAAAEGHSDYAWRLAISFWRFLGRDLAGDPIELLEQGVSAAREAADGGEAMLNTLLALAHWSAGRVSLAHDLLMASARMEGNTEFHAHSLALLGLMRLRGGDHAGAEEYAERASAELEKFPGLSPLGLDAKIITFWTRGVNRVLRAENDAALPYLRAAHAGCEELGQASPNDHVVTALARCLIALGDHEEALGHLRQVRELRQRIHDKEGEAEALTLMGTALRASGHAGDALELQSVAAALLDDDTRLQAYARVELGRTLIALGRTAEAIGQYEFALTVADKGHHLHEQAQAHGELAQALAPTEPRAARQHERMAADICVRLALHRPMSLPHLRPAGW</sequence>
<protein>
    <submittedName>
        <fullName evidence="9">BTAD domain-containing putative transcriptional regulator</fullName>
    </submittedName>
</protein>
<dbReference type="Gene3D" id="3.40.50.300">
    <property type="entry name" value="P-loop containing nucleotide triphosphate hydrolases"/>
    <property type="match status" value="1"/>
</dbReference>
<keyword evidence="10" id="KW-1185">Reference proteome</keyword>
<evidence type="ECO:0000256" key="2">
    <source>
        <dbReference type="ARBA" id="ARBA00023012"/>
    </source>
</evidence>
<evidence type="ECO:0000259" key="8">
    <source>
        <dbReference type="PROSITE" id="PS51755"/>
    </source>
</evidence>
<dbReference type="PANTHER" id="PTHR35807:SF1">
    <property type="entry name" value="TRANSCRIPTIONAL REGULATOR REDD"/>
    <property type="match status" value="1"/>
</dbReference>
<dbReference type="SMART" id="SM01043">
    <property type="entry name" value="BTAD"/>
    <property type="match status" value="1"/>
</dbReference>
<comment type="similarity">
    <text evidence="1">Belongs to the AfsR/DnrI/RedD regulatory family.</text>
</comment>
<organism evidence="9 10">
    <name type="scientific">Streptomyces edwardsiae</name>
    <dbReference type="NCBI Taxonomy" id="3075527"/>
    <lineage>
        <taxon>Bacteria</taxon>
        <taxon>Bacillati</taxon>
        <taxon>Actinomycetota</taxon>
        <taxon>Actinomycetes</taxon>
        <taxon>Kitasatosporales</taxon>
        <taxon>Streptomycetaceae</taxon>
        <taxon>Streptomyces</taxon>
    </lineage>
</organism>
<dbReference type="InterPro" id="IPR036388">
    <property type="entry name" value="WH-like_DNA-bd_sf"/>
</dbReference>
<dbReference type="PANTHER" id="PTHR35807">
    <property type="entry name" value="TRANSCRIPTIONAL REGULATOR REDD-RELATED"/>
    <property type="match status" value="1"/>
</dbReference>
<dbReference type="InterPro" id="IPR027417">
    <property type="entry name" value="P-loop_NTPase"/>
</dbReference>
<proteinExistence type="inferred from homology"/>
<reference evidence="10" key="1">
    <citation type="submission" date="2023-07" db="EMBL/GenBank/DDBJ databases">
        <title>30 novel species of actinomycetes from the DSMZ collection.</title>
        <authorList>
            <person name="Nouioui I."/>
        </authorList>
    </citation>
    <scope>NUCLEOTIDE SEQUENCE [LARGE SCALE GENOMIC DNA]</scope>
    <source>
        <strain evidence="10">DSM 41636</strain>
    </source>
</reference>
<dbReference type="Pfam" id="PF00486">
    <property type="entry name" value="Trans_reg_C"/>
    <property type="match status" value="1"/>
</dbReference>
<comment type="caution">
    <text evidence="9">The sequence shown here is derived from an EMBL/GenBank/DDBJ whole genome shotgun (WGS) entry which is preliminary data.</text>
</comment>
<dbReference type="SUPFAM" id="SSF46894">
    <property type="entry name" value="C-terminal effector domain of the bipartite response regulators"/>
    <property type="match status" value="1"/>
</dbReference>
<feature type="region of interest" description="Disordered" evidence="7">
    <location>
        <begin position="245"/>
        <end position="317"/>
    </location>
</feature>
<dbReference type="InterPro" id="IPR051677">
    <property type="entry name" value="AfsR-DnrI-RedD_regulator"/>
</dbReference>
<dbReference type="SMART" id="SM00862">
    <property type="entry name" value="Trans_reg_C"/>
    <property type="match status" value="1"/>
</dbReference>
<dbReference type="PROSITE" id="PS51755">
    <property type="entry name" value="OMPR_PHOB"/>
    <property type="match status" value="1"/>
</dbReference>
<gene>
    <name evidence="9" type="ORF">RM705_17565</name>
</gene>
<dbReference type="RefSeq" id="WP_311644895.1">
    <property type="nucleotide sequence ID" value="NZ_JAVRFA010000020.1"/>
</dbReference>
<evidence type="ECO:0000256" key="3">
    <source>
        <dbReference type="ARBA" id="ARBA00023015"/>
    </source>
</evidence>
<dbReference type="SMART" id="SM00028">
    <property type="entry name" value="TPR"/>
    <property type="match status" value="4"/>
</dbReference>
<dbReference type="Pfam" id="PF13424">
    <property type="entry name" value="TPR_12"/>
    <property type="match status" value="1"/>
</dbReference>
<feature type="DNA-binding region" description="OmpR/PhoB-type" evidence="6">
    <location>
        <begin position="1"/>
        <end position="93"/>
    </location>
</feature>
<keyword evidence="2" id="KW-0902">Two-component regulatory system</keyword>
<dbReference type="SUPFAM" id="SSF48452">
    <property type="entry name" value="TPR-like"/>
    <property type="match status" value="2"/>
</dbReference>
<dbReference type="PRINTS" id="PR00364">
    <property type="entry name" value="DISEASERSIST"/>
</dbReference>
<dbReference type="InterPro" id="IPR001867">
    <property type="entry name" value="OmpR/PhoB-type_DNA-bd"/>
</dbReference>
<dbReference type="CDD" id="cd15831">
    <property type="entry name" value="BTAD"/>
    <property type="match status" value="1"/>
</dbReference>
<dbReference type="Gene3D" id="1.10.10.10">
    <property type="entry name" value="Winged helix-like DNA-binding domain superfamily/Winged helix DNA-binding domain"/>
    <property type="match status" value="1"/>
</dbReference>
<dbReference type="SUPFAM" id="SSF52540">
    <property type="entry name" value="P-loop containing nucleoside triphosphate hydrolases"/>
    <property type="match status" value="1"/>
</dbReference>
<evidence type="ECO:0000313" key="9">
    <source>
        <dbReference type="EMBL" id="MDT0396483.1"/>
    </source>
</evidence>
<feature type="domain" description="OmpR/PhoB-type" evidence="8">
    <location>
        <begin position="1"/>
        <end position="93"/>
    </location>
</feature>
<dbReference type="InterPro" id="IPR019734">
    <property type="entry name" value="TPR_rpt"/>
</dbReference>
<dbReference type="Gene3D" id="1.25.40.10">
    <property type="entry name" value="Tetratricopeptide repeat domain"/>
    <property type="match status" value="3"/>
</dbReference>
<feature type="compositionally biased region" description="Low complexity" evidence="7">
    <location>
        <begin position="285"/>
        <end position="295"/>
    </location>
</feature>
<evidence type="ECO:0000256" key="6">
    <source>
        <dbReference type="PROSITE-ProRule" id="PRU01091"/>
    </source>
</evidence>